<dbReference type="OrthoDB" id="268594at2759"/>
<dbReference type="PROSITE" id="PS51808">
    <property type="entry name" value="CHCH"/>
    <property type="match status" value="1"/>
</dbReference>
<organism evidence="8 9">
    <name type="scientific">Coemansia spiralis</name>
    <dbReference type="NCBI Taxonomy" id="417178"/>
    <lineage>
        <taxon>Eukaryota</taxon>
        <taxon>Fungi</taxon>
        <taxon>Fungi incertae sedis</taxon>
        <taxon>Zoopagomycota</taxon>
        <taxon>Kickxellomycotina</taxon>
        <taxon>Kickxellomycetes</taxon>
        <taxon>Kickxellales</taxon>
        <taxon>Kickxellaceae</taxon>
        <taxon>Coemansia</taxon>
    </lineage>
</organism>
<comment type="similarity">
    <text evidence="5">Belongs to the COX19 family.</text>
</comment>
<feature type="region of interest" description="Disordered" evidence="7">
    <location>
        <begin position="76"/>
        <end position="99"/>
    </location>
</feature>
<evidence type="ECO:0000256" key="7">
    <source>
        <dbReference type="SAM" id="MobiDB-lite"/>
    </source>
</evidence>
<evidence type="ECO:0000256" key="4">
    <source>
        <dbReference type="ARBA" id="ARBA00037279"/>
    </source>
</evidence>
<dbReference type="SUPFAM" id="SSF47072">
    <property type="entry name" value="Cysteine alpha-hairpin motif"/>
    <property type="match status" value="1"/>
</dbReference>
<dbReference type="InterPro" id="IPR009069">
    <property type="entry name" value="Cys_alpha_HP_mot_SF"/>
</dbReference>
<evidence type="ECO:0000256" key="6">
    <source>
        <dbReference type="ARBA" id="ARBA00039385"/>
    </source>
</evidence>
<dbReference type="EMBL" id="JANBTW010000011">
    <property type="protein sequence ID" value="KAJ2679510.1"/>
    <property type="molecule type" value="Genomic_DNA"/>
</dbReference>
<name>A0A9W8GAJ2_9FUNG</name>
<dbReference type="GO" id="GO:0005758">
    <property type="term" value="C:mitochondrial intermembrane space"/>
    <property type="evidence" value="ECO:0007669"/>
    <property type="project" value="TreeGrafter"/>
</dbReference>
<keyword evidence="2" id="KW-0963">Cytoplasm</keyword>
<gene>
    <name evidence="8" type="primary">COX19</name>
    <name evidence="8" type="ORF">GGI25_001433</name>
</gene>
<evidence type="ECO:0000313" key="8">
    <source>
        <dbReference type="EMBL" id="KAJ2679510.1"/>
    </source>
</evidence>
<dbReference type="PANTHER" id="PTHR21107:SF2">
    <property type="entry name" value="CYTOCHROME C OXIDASE ASSEMBLY PROTEIN COX19"/>
    <property type="match status" value="1"/>
</dbReference>
<comment type="function">
    <text evidence="4">Required for the assembly of mitochondrial cytochrome c oxidase.</text>
</comment>
<feature type="region of interest" description="Disordered" evidence="7">
    <location>
        <begin position="1"/>
        <end position="25"/>
    </location>
</feature>
<evidence type="ECO:0000256" key="5">
    <source>
        <dbReference type="ARBA" id="ARBA00038223"/>
    </source>
</evidence>
<dbReference type="AlphaFoldDB" id="A0A9W8GAJ2"/>
<evidence type="ECO:0000256" key="1">
    <source>
        <dbReference type="ARBA" id="ARBA00004496"/>
    </source>
</evidence>
<accession>A0A9W8GAJ2</accession>
<feature type="compositionally biased region" description="Polar residues" evidence="7">
    <location>
        <begin position="82"/>
        <end position="92"/>
    </location>
</feature>
<comment type="subcellular location">
    <subcellularLocation>
        <location evidence="1">Cytoplasm</location>
    </subcellularLocation>
</comment>
<proteinExistence type="inferred from homology"/>
<dbReference type="Proteomes" id="UP001151518">
    <property type="component" value="Unassembled WGS sequence"/>
</dbReference>
<evidence type="ECO:0000256" key="3">
    <source>
        <dbReference type="ARBA" id="ARBA00023157"/>
    </source>
</evidence>
<comment type="caution">
    <text evidence="8">The sequence shown here is derived from an EMBL/GenBank/DDBJ whole genome shotgun (WGS) entry which is preliminary data.</text>
</comment>
<dbReference type="GO" id="GO:0033617">
    <property type="term" value="P:mitochondrial respiratory chain complex IV assembly"/>
    <property type="evidence" value="ECO:0007669"/>
    <property type="project" value="TreeGrafter"/>
</dbReference>
<protein>
    <recommendedName>
        <fullName evidence="6">Cytochrome c oxidase assembly protein COX19</fullName>
    </recommendedName>
</protein>
<evidence type="ECO:0000313" key="9">
    <source>
        <dbReference type="Proteomes" id="UP001151518"/>
    </source>
</evidence>
<keyword evidence="3" id="KW-1015">Disulfide bond</keyword>
<dbReference type="InterPro" id="IPR051383">
    <property type="entry name" value="COX19"/>
</dbReference>
<dbReference type="PANTHER" id="PTHR21107">
    <property type="entry name" value="CYTOCHROME C OXIDASE ASSEMBLY PROTEIN COX19"/>
    <property type="match status" value="1"/>
</dbReference>
<reference evidence="8" key="1">
    <citation type="submission" date="2022-07" db="EMBL/GenBank/DDBJ databases">
        <title>Phylogenomic reconstructions and comparative analyses of Kickxellomycotina fungi.</title>
        <authorList>
            <person name="Reynolds N.K."/>
            <person name="Stajich J.E."/>
            <person name="Barry K."/>
            <person name="Grigoriev I.V."/>
            <person name="Crous P."/>
            <person name="Smith M.E."/>
        </authorList>
    </citation>
    <scope>NUCLEOTIDE SEQUENCE</scope>
    <source>
        <strain evidence="8">NRRL 3115</strain>
    </source>
</reference>
<evidence type="ECO:0000256" key="2">
    <source>
        <dbReference type="ARBA" id="ARBA00022490"/>
    </source>
</evidence>
<sequence>MSFGGPPQSLVRTTPPDRGSFPLDHEGECKDVMARYLNCLRTTNGSNKRCRSISKEYLECRMQRRLMDRDEWQNLGFHDEATNTSTEPTASKTDPKRKT</sequence>